<name>A0ABM0V571_CAMSA</name>
<protein>
    <submittedName>
        <fullName evidence="4">Uncharacterized protein LOC104733005 isoform X2</fullName>
    </submittedName>
</protein>
<dbReference type="RefSeq" id="XP_010450916.1">
    <property type="nucleotide sequence ID" value="XM_010452614.2"/>
</dbReference>
<accession>A0ABM0V571</accession>
<feature type="compositionally biased region" description="Basic and acidic residues" evidence="2">
    <location>
        <begin position="11"/>
        <end position="30"/>
    </location>
</feature>
<evidence type="ECO:0000313" key="3">
    <source>
        <dbReference type="Proteomes" id="UP000694864"/>
    </source>
</evidence>
<sequence length="154" mass="18353">MKRARVSSVYEGKERNRSRKGEETRRDQSKHARMTAKARISVHKESMKSLPPKHNSLVIMKSMRKKEETQKYQNKVIEKEKEEKDKGATEIMEEEMEMPNSKLVEDWPKILTYEEEWTWCAFAFGWGWWRRYHDTVMSGHSSVQDRRVCVRASG</sequence>
<keyword evidence="1" id="KW-0175">Coiled coil</keyword>
<evidence type="ECO:0000256" key="1">
    <source>
        <dbReference type="SAM" id="Coils"/>
    </source>
</evidence>
<feature type="coiled-coil region" evidence="1">
    <location>
        <begin position="65"/>
        <end position="97"/>
    </location>
</feature>
<organism evidence="3 4">
    <name type="scientific">Camelina sativa</name>
    <name type="common">False flax</name>
    <name type="synonym">Myagrum sativum</name>
    <dbReference type="NCBI Taxonomy" id="90675"/>
    <lineage>
        <taxon>Eukaryota</taxon>
        <taxon>Viridiplantae</taxon>
        <taxon>Streptophyta</taxon>
        <taxon>Embryophyta</taxon>
        <taxon>Tracheophyta</taxon>
        <taxon>Spermatophyta</taxon>
        <taxon>Magnoliopsida</taxon>
        <taxon>eudicotyledons</taxon>
        <taxon>Gunneridae</taxon>
        <taxon>Pentapetalae</taxon>
        <taxon>rosids</taxon>
        <taxon>malvids</taxon>
        <taxon>Brassicales</taxon>
        <taxon>Brassicaceae</taxon>
        <taxon>Camelineae</taxon>
        <taxon>Camelina</taxon>
    </lineage>
</organism>
<feature type="region of interest" description="Disordered" evidence="2">
    <location>
        <begin position="1"/>
        <end position="37"/>
    </location>
</feature>
<proteinExistence type="predicted"/>
<gene>
    <name evidence="4" type="primary">LOC104733005</name>
</gene>
<evidence type="ECO:0000313" key="4">
    <source>
        <dbReference type="RefSeq" id="XP_010450916.1"/>
    </source>
</evidence>
<dbReference type="GeneID" id="104733005"/>
<reference evidence="4" key="2">
    <citation type="submission" date="2025-08" db="UniProtKB">
        <authorList>
            <consortium name="RefSeq"/>
        </authorList>
    </citation>
    <scope>IDENTIFICATION</scope>
    <source>
        <tissue evidence="4">Leaf</tissue>
    </source>
</reference>
<reference evidence="3" key="1">
    <citation type="journal article" date="2014" name="Nat. Commun.">
        <title>The emerging biofuel crop Camelina sativa retains a highly undifferentiated hexaploid genome structure.</title>
        <authorList>
            <person name="Kagale S."/>
            <person name="Koh C."/>
            <person name="Nixon J."/>
            <person name="Bollina V."/>
            <person name="Clarke W.E."/>
            <person name="Tuteja R."/>
            <person name="Spillane C."/>
            <person name="Robinson S.J."/>
            <person name="Links M.G."/>
            <person name="Clarke C."/>
            <person name="Higgins E.E."/>
            <person name="Huebert T."/>
            <person name="Sharpe A.G."/>
            <person name="Parkin I.A."/>
        </authorList>
    </citation>
    <scope>NUCLEOTIDE SEQUENCE [LARGE SCALE GENOMIC DNA]</scope>
    <source>
        <strain evidence="3">cv. DH55</strain>
    </source>
</reference>
<keyword evidence="3" id="KW-1185">Reference proteome</keyword>
<dbReference type="Proteomes" id="UP000694864">
    <property type="component" value="Chromosome 12"/>
</dbReference>
<evidence type="ECO:0000256" key="2">
    <source>
        <dbReference type="SAM" id="MobiDB-lite"/>
    </source>
</evidence>